<evidence type="ECO:0000256" key="2">
    <source>
        <dbReference type="ARBA" id="ARBA00022679"/>
    </source>
</evidence>
<keyword evidence="4" id="KW-0819">tRNA processing</keyword>
<dbReference type="Proteomes" id="UP000193427">
    <property type="component" value="Chromosome"/>
</dbReference>
<dbReference type="EMBL" id="CP015118">
    <property type="protein sequence ID" value="ARN20559.1"/>
    <property type="molecule type" value="Genomic_DNA"/>
</dbReference>
<evidence type="ECO:0000256" key="5">
    <source>
        <dbReference type="ARBA" id="ARBA00034489"/>
    </source>
</evidence>
<proteinExistence type="inferred from homology"/>
<dbReference type="OrthoDB" id="268835at2"/>
<keyword evidence="3" id="KW-0949">S-adenosyl-L-methionine</keyword>
<dbReference type="EC" id="2.5.1.25" evidence="1"/>
<dbReference type="PANTHER" id="PTHR21392:SF0">
    <property type="entry name" value="TRNA-URIDINE AMINOCARBOXYPROPYLTRANSFERASE 2"/>
    <property type="match status" value="1"/>
</dbReference>
<keyword evidence="2" id="KW-0808">Transferase</keyword>
<dbReference type="KEGG" id="rgu:A4W93_12010"/>
<dbReference type="GO" id="GO:0016432">
    <property type="term" value="F:tRNA-uridine aminocarboxypropyltransferase activity"/>
    <property type="evidence" value="ECO:0007669"/>
    <property type="project" value="UniProtKB-EC"/>
</dbReference>
<name>A0A1W6L8A0_9BURK</name>
<dbReference type="RefSeq" id="WP_085750836.1">
    <property type="nucleotide sequence ID" value="NZ_BSPR01000023.1"/>
</dbReference>
<accession>A0A1W6L8A0</accession>
<sequence>MQEEQRPAVRPRCEACRRPLATCLCARVVPVEHTTPVLILQHPLEADHAKGTARLLHQSLRDSRLEVGEAFDDGALQQWLGDDAVLLYPGESDATAPPRPGRLVVLDATWRKSRRMLHANPRLRALPRVALIAPPASRYASRRAHAPEQRSTLEATLLMLALLDGGHPSHEQLLERLDAEQRAWAARSS</sequence>
<protein>
    <recommendedName>
        <fullName evidence="1">tRNA-uridine aminocarboxypropyltransferase</fullName>
        <ecNumber evidence="1">2.5.1.25</ecNumber>
    </recommendedName>
</protein>
<dbReference type="Pfam" id="PF03942">
    <property type="entry name" value="DTW"/>
    <property type="match status" value="1"/>
</dbReference>
<organism evidence="7 8">
    <name type="scientific">Piscinibacter gummiphilus</name>
    <dbReference type="NCBI Taxonomy" id="946333"/>
    <lineage>
        <taxon>Bacteria</taxon>
        <taxon>Pseudomonadati</taxon>
        <taxon>Pseudomonadota</taxon>
        <taxon>Betaproteobacteria</taxon>
        <taxon>Burkholderiales</taxon>
        <taxon>Sphaerotilaceae</taxon>
        <taxon>Piscinibacter</taxon>
    </lineage>
</organism>
<dbReference type="STRING" id="946333.A4W93_12010"/>
<evidence type="ECO:0000313" key="7">
    <source>
        <dbReference type="EMBL" id="ARN20559.1"/>
    </source>
</evidence>
<dbReference type="InterPro" id="IPR039262">
    <property type="entry name" value="DTWD2/TAPT"/>
</dbReference>
<feature type="domain" description="DTW" evidence="6">
    <location>
        <begin position="9"/>
        <end position="189"/>
    </location>
</feature>
<keyword evidence="8" id="KW-1185">Reference proteome</keyword>
<dbReference type="AlphaFoldDB" id="A0A1W6L8A0"/>
<gene>
    <name evidence="7" type="ORF">A4W93_12010</name>
</gene>
<evidence type="ECO:0000256" key="1">
    <source>
        <dbReference type="ARBA" id="ARBA00012386"/>
    </source>
</evidence>
<dbReference type="SMART" id="SM01144">
    <property type="entry name" value="DTW"/>
    <property type="match status" value="1"/>
</dbReference>
<dbReference type="PANTHER" id="PTHR21392">
    <property type="entry name" value="TRNA-URIDINE AMINOCARBOXYPROPYLTRANSFERASE 2"/>
    <property type="match status" value="1"/>
</dbReference>
<reference evidence="7 8" key="1">
    <citation type="submission" date="2016-04" db="EMBL/GenBank/DDBJ databases">
        <title>Complete genome sequence of natural rubber-degrading, novel Gram-negative bacterium, Rhizobacter gummiphilus strain NS21.</title>
        <authorList>
            <person name="Tabata M."/>
            <person name="Kasai D."/>
            <person name="Fukuda M."/>
        </authorList>
    </citation>
    <scope>NUCLEOTIDE SEQUENCE [LARGE SCALE GENOMIC DNA]</scope>
    <source>
        <strain evidence="7 8">NS21</strain>
    </source>
</reference>
<evidence type="ECO:0000313" key="8">
    <source>
        <dbReference type="Proteomes" id="UP000193427"/>
    </source>
</evidence>
<evidence type="ECO:0000256" key="4">
    <source>
        <dbReference type="ARBA" id="ARBA00022694"/>
    </source>
</evidence>
<evidence type="ECO:0000259" key="6">
    <source>
        <dbReference type="SMART" id="SM01144"/>
    </source>
</evidence>
<comment type="similarity">
    <text evidence="5">Belongs to the TDD superfamily. DTWD2 family.</text>
</comment>
<dbReference type="GO" id="GO:0008033">
    <property type="term" value="P:tRNA processing"/>
    <property type="evidence" value="ECO:0007669"/>
    <property type="project" value="UniProtKB-KW"/>
</dbReference>
<dbReference type="InterPro" id="IPR005636">
    <property type="entry name" value="DTW"/>
</dbReference>
<evidence type="ECO:0000256" key="3">
    <source>
        <dbReference type="ARBA" id="ARBA00022691"/>
    </source>
</evidence>